<organism evidence="1 2">
    <name type="scientific">Citrobacter freundii</name>
    <dbReference type="NCBI Taxonomy" id="546"/>
    <lineage>
        <taxon>Bacteria</taxon>
        <taxon>Pseudomonadati</taxon>
        <taxon>Pseudomonadota</taxon>
        <taxon>Gammaproteobacteria</taxon>
        <taxon>Enterobacterales</taxon>
        <taxon>Enterobacteriaceae</taxon>
        <taxon>Citrobacter</taxon>
        <taxon>Citrobacter freundii complex</taxon>
    </lineage>
</organism>
<name>A0A7G2IT34_CITFR</name>
<evidence type="ECO:0000313" key="2">
    <source>
        <dbReference type="Proteomes" id="UP000019194"/>
    </source>
</evidence>
<sequence length="41" mass="4714">MSQLFNGIKYSAKFGFFFSGVAYYFNSEEGVNIKYLIKSMS</sequence>
<evidence type="ECO:0000313" key="1">
    <source>
        <dbReference type="EMBL" id="CDL38524.1"/>
    </source>
</evidence>
<proteinExistence type="predicted"/>
<protein>
    <submittedName>
        <fullName evidence="1">Uncharacterized protein</fullName>
    </submittedName>
</protein>
<comment type="caution">
    <text evidence="1">The sequence shown here is derived from an EMBL/GenBank/DDBJ whole genome shotgun (WGS) entry which is preliminary data.</text>
</comment>
<accession>A0A7G2IT34</accession>
<reference evidence="1 2" key="1">
    <citation type="submission" date="2013-10" db="EMBL/GenBank/DDBJ databases">
        <title>Antibiotic resistance diversity of beta-lactamase producers in the General Hospital Vienna.</title>
        <authorList>
            <person name="Barisic I."/>
            <person name="Mitteregger D."/>
            <person name="Hirschl A.M."/>
            <person name="Noehammer C."/>
            <person name="Wiesinger-Mayr H."/>
        </authorList>
    </citation>
    <scope>NUCLEOTIDE SEQUENCE [LARGE SCALE GENOMIC DNA]</scope>
    <source>
        <strain evidence="1 2">ISC11</strain>
    </source>
</reference>
<dbReference type="EMBL" id="CBWP010000042">
    <property type="protein sequence ID" value="CDL38524.1"/>
    <property type="molecule type" value="Genomic_DNA"/>
</dbReference>
<dbReference type="AlphaFoldDB" id="A0A7G2IT34"/>
<dbReference type="Proteomes" id="UP000019194">
    <property type="component" value="Unassembled WGS sequence"/>
</dbReference>